<evidence type="ECO:0000256" key="2">
    <source>
        <dbReference type="ARBA" id="ARBA00022692"/>
    </source>
</evidence>
<dbReference type="AlphaFoldDB" id="U5DFC5"/>
<keyword evidence="1" id="KW-0472">Membrane</keyword>
<dbReference type="Pfam" id="PF03865">
    <property type="entry name" value="ShlB"/>
    <property type="match status" value="1"/>
</dbReference>
<dbReference type="InterPro" id="IPR013686">
    <property type="entry name" value="Polypept-transport_assoc_ShlB"/>
</dbReference>
<evidence type="ECO:0000256" key="4">
    <source>
        <dbReference type="SAM" id="MobiDB-lite"/>
    </source>
</evidence>
<dbReference type="InterPro" id="IPR005565">
    <property type="entry name" value="Hemolysn_activator_HlyB_C"/>
</dbReference>
<dbReference type="eggNOG" id="COG2831">
    <property type="taxonomic scope" value="Bacteria"/>
</dbReference>
<dbReference type="STRING" id="582515.KR51_00000860"/>
<evidence type="ECO:0000259" key="6">
    <source>
        <dbReference type="Pfam" id="PF08479"/>
    </source>
</evidence>
<dbReference type="Proteomes" id="UP000016960">
    <property type="component" value="Unassembled WGS sequence"/>
</dbReference>
<dbReference type="InParanoid" id="U5DFC5"/>
<protein>
    <submittedName>
        <fullName evidence="7">Hemolysin activation/secretion protein</fullName>
    </submittedName>
</protein>
<proteinExistence type="predicted"/>
<dbReference type="InterPro" id="IPR051544">
    <property type="entry name" value="TPS_OM_transporter"/>
</dbReference>
<dbReference type="PANTHER" id="PTHR34597:SF3">
    <property type="entry name" value="OUTER MEMBRANE TRANSPORTER CDIB"/>
    <property type="match status" value="1"/>
</dbReference>
<organism evidence="7 8">
    <name type="scientific">Rubidibacter lacunae KORDI 51-2</name>
    <dbReference type="NCBI Taxonomy" id="582515"/>
    <lineage>
        <taxon>Bacteria</taxon>
        <taxon>Bacillati</taxon>
        <taxon>Cyanobacteriota</taxon>
        <taxon>Cyanophyceae</taxon>
        <taxon>Oscillatoriophycideae</taxon>
        <taxon>Chroococcales</taxon>
        <taxon>Aphanothecaceae</taxon>
        <taxon>Rubidibacter</taxon>
    </lineage>
</organism>
<feature type="domain" description="Haemolysin activator HlyB C-terminal" evidence="5">
    <location>
        <begin position="271"/>
        <end position="579"/>
    </location>
</feature>
<gene>
    <name evidence="7" type="ORF">KR51_00000860</name>
</gene>
<evidence type="ECO:0000256" key="1">
    <source>
        <dbReference type="ARBA" id="ARBA00022452"/>
    </source>
</evidence>
<dbReference type="Gene3D" id="3.10.20.310">
    <property type="entry name" value="membrane protein fhac"/>
    <property type="match status" value="1"/>
</dbReference>
<sequence>MDFVQGACHNFRVVPSELWDMGMSDRGSRWIYRGASVAQFCAPFCAGIVLSIGPNREAIAATVEVSTQSLAAAVPVADLTVTDLLAQVRDRPQERFLQQQQPQLPAPLPEADDAPDVEPPVVPVTPPTDADAIAVEVVSVEVIGSTVFEPEDFAAIVEPLVGTTTRAELIAAADAITALYIEQGYLTSRAVVVEATLPSGMVEIRAIEGGVEEIIIEGTRRLDESYVRSRIALDADAPLNVGKLEDRLRVLRLDPIFENIEASLRAGEGFGQSIIDVRILEADRLFGSIDVNNYSPPSIGSEQFELNFGVRNFVGAGDYWLFEYDRTFRNGAESFDIAYRVPLNPRDGTLQLRGVVGRNAVVQDPFDDFEIEGDFELVEASFRQPLIRTPRQELALTFGFTYQNGQTFVSDIPTPFGFGPDEDGMSSTSVFNFGQEYVRRSPTGAWALRSQFAVGTGLFGATTNDQPIPDSRFFSWLGQAQRVQTIGNRHLLIAQLDMQLTPDSLLPSQQFVIGGGQSVRGYRENVLAADGGVRLSLENRITVALNDAGEPVFQIAPFFDAGAVFNAGNNPNDIGSDTTAIAAIGTGFLWQPIRNLDLRLDYGVSLVDIDAEGDNIQDDGLYFSIGYGF</sequence>
<keyword evidence="8" id="KW-1185">Reference proteome</keyword>
<dbReference type="PANTHER" id="PTHR34597">
    <property type="entry name" value="SLR1661 PROTEIN"/>
    <property type="match status" value="1"/>
</dbReference>
<dbReference type="GO" id="GO:0046819">
    <property type="term" value="P:protein secretion by the type V secretion system"/>
    <property type="evidence" value="ECO:0007669"/>
    <property type="project" value="TreeGrafter"/>
</dbReference>
<dbReference type="Gene3D" id="2.40.160.50">
    <property type="entry name" value="membrane protein fhac: a member of the omp85/tpsb transporter family"/>
    <property type="match status" value="1"/>
</dbReference>
<dbReference type="Pfam" id="PF08479">
    <property type="entry name" value="POTRA_2"/>
    <property type="match status" value="1"/>
</dbReference>
<dbReference type="EMBL" id="ASSJ01000001">
    <property type="protein sequence ID" value="ERN43193.1"/>
    <property type="molecule type" value="Genomic_DNA"/>
</dbReference>
<keyword evidence="2" id="KW-0812">Transmembrane</keyword>
<dbReference type="GO" id="GO:0008320">
    <property type="term" value="F:protein transmembrane transporter activity"/>
    <property type="evidence" value="ECO:0007669"/>
    <property type="project" value="TreeGrafter"/>
</dbReference>
<dbReference type="PATRIC" id="fig|582515.4.peg.105"/>
<evidence type="ECO:0000313" key="8">
    <source>
        <dbReference type="Proteomes" id="UP000016960"/>
    </source>
</evidence>
<evidence type="ECO:0000259" key="5">
    <source>
        <dbReference type="Pfam" id="PF03865"/>
    </source>
</evidence>
<dbReference type="GO" id="GO:0098046">
    <property type="term" value="C:type V protein secretion system complex"/>
    <property type="evidence" value="ECO:0007669"/>
    <property type="project" value="TreeGrafter"/>
</dbReference>
<keyword evidence="1" id="KW-1134">Transmembrane beta strand</keyword>
<feature type="region of interest" description="Disordered" evidence="4">
    <location>
        <begin position="98"/>
        <end position="125"/>
    </location>
</feature>
<name>U5DFC5_9CHRO</name>
<comment type="caution">
    <text evidence="7">The sequence shown here is derived from an EMBL/GenBank/DDBJ whole genome shotgun (WGS) entry which is preliminary data.</text>
</comment>
<feature type="domain" description="Polypeptide-transport-associated ShlB-type" evidence="6">
    <location>
        <begin position="137"/>
        <end position="209"/>
    </location>
</feature>
<accession>U5DFC5</accession>
<evidence type="ECO:0000313" key="7">
    <source>
        <dbReference type="EMBL" id="ERN43193.1"/>
    </source>
</evidence>
<keyword evidence="3" id="KW-0998">Cell outer membrane</keyword>
<reference evidence="7 8" key="1">
    <citation type="submission" date="2013-05" db="EMBL/GenBank/DDBJ databases">
        <title>Draft genome sequence of Rubidibacter lacunae KORDI 51-2.</title>
        <authorList>
            <person name="Choi D.H."/>
            <person name="Noh J.H."/>
            <person name="Kwon K.-K."/>
            <person name="Lee J.-H."/>
            <person name="Ryu J.-Y."/>
        </authorList>
    </citation>
    <scope>NUCLEOTIDE SEQUENCE [LARGE SCALE GENOMIC DNA]</scope>
    <source>
        <strain evidence="7 8">KORDI 51-2</strain>
    </source>
</reference>
<evidence type="ECO:0000256" key="3">
    <source>
        <dbReference type="ARBA" id="ARBA00023237"/>
    </source>
</evidence>